<sequence>MTHTSLKHKWAAASGTVIFISYAAICIVLYLFVHSWLLEEERIKAKRTLVDVTTYLNVAGNQLTMAELNQQRGMLTSIIDQNQTVRIFSKEGQEVLSINDVTKAAPLELEFDEHTIDGTKAFVSTTPIQIGFFDGYIQLIHPLTKFQGMMRYLLTAMLLAGIGALIVSISIGYYLASWFIRPINALRDAMRAVIINGFQPTTLHYTKDDEIGELLTIYDAMMTELETAFKQQNQFVSDASHELRTPLHAIEGHLSLIQRWGKNDPEILDESLQLALDETKRMRTLMEELLALARRTEPTEESQAAFYEVVHQTITTIKMAHPTAEIKCMAIAQVNLAITPSALTQILQNIIVNAIHYSESPTIIITSETFPKYLQFSITDNGIGISEKDIPHIFDRFYRVDDARQRIDGSGLGLSIVKLLLQNVNGTITVTSKVGKGTTFTIEIPYAYAKSPEKSALY</sequence>
<dbReference type="Pfam" id="PF02518">
    <property type="entry name" value="HATPase_c"/>
    <property type="match status" value="1"/>
</dbReference>
<keyword evidence="12 13" id="KW-0472">Membrane</keyword>
<reference evidence="16" key="2">
    <citation type="submission" date="2020-09" db="EMBL/GenBank/DDBJ databases">
        <authorList>
            <person name="Sun Q."/>
            <person name="Zhou Y."/>
        </authorList>
    </citation>
    <scope>NUCLEOTIDE SEQUENCE</scope>
    <source>
        <strain evidence="16">CGMCC 1.15760</strain>
    </source>
</reference>
<evidence type="ECO:0000256" key="1">
    <source>
        <dbReference type="ARBA" id="ARBA00000085"/>
    </source>
</evidence>
<evidence type="ECO:0000313" key="16">
    <source>
        <dbReference type="EMBL" id="GGG14112.1"/>
    </source>
</evidence>
<dbReference type="InterPro" id="IPR050351">
    <property type="entry name" value="BphY/WalK/GraS-like"/>
</dbReference>
<dbReference type="Gene3D" id="3.30.565.10">
    <property type="entry name" value="Histidine kinase-like ATPase, C-terminal domain"/>
    <property type="match status" value="1"/>
</dbReference>
<dbReference type="RefSeq" id="WP_188613491.1">
    <property type="nucleotide sequence ID" value="NZ_BMJT01000002.1"/>
</dbReference>
<feature type="domain" description="Histidine kinase" evidence="14">
    <location>
        <begin position="238"/>
        <end position="448"/>
    </location>
</feature>
<evidence type="ECO:0000259" key="14">
    <source>
        <dbReference type="PROSITE" id="PS50109"/>
    </source>
</evidence>
<keyword evidence="9 16" id="KW-0418">Kinase</keyword>
<dbReference type="GO" id="GO:0005524">
    <property type="term" value="F:ATP binding"/>
    <property type="evidence" value="ECO:0007669"/>
    <property type="project" value="UniProtKB-KW"/>
</dbReference>
<dbReference type="PROSITE" id="PS50885">
    <property type="entry name" value="HAMP"/>
    <property type="match status" value="1"/>
</dbReference>
<keyword evidence="10" id="KW-0067">ATP-binding</keyword>
<evidence type="ECO:0000256" key="6">
    <source>
        <dbReference type="ARBA" id="ARBA00022553"/>
    </source>
</evidence>
<dbReference type="GO" id="GO:0000155">
    <property type="term" value="F:phosphorelay sensor kinase activity"/>
    <property type="evidence" value="ECO:0007669"/>
    <property type="project" value="InterPro"/>
</dbReference>
<dbReference type="PANTHER" id="PTHR45453:SF1">
    <property type="entry name" value="PHOSPHATE REGULON SENSOR PROTEIN PHOR"/>
    <property type="match status" value="1"/>
</dbReference>
<dbReference type="Pfam" id="PF00512">
    <property type="entry name" value="HisKA"/>
    <property type="match status" value="1"/>
</dbReference>
<dbReference type="InterPro" id="IPR003661">
    <property type="entry name" value="HisK_dim/P_dom"/>
</dbReference>
<dbReference type="InterPro" id="IPR004358">
    <property type="entry name" value="Sig_transdc_His_kin-like_C"/>
</dbReference>
<name>A0A917LDJ4_9BACI</name>
<dbReference type="InterPro" id="IPR036890">
    <property type="entry name" value="HATPase_C_sf"/>
</dbReference>
<dbReference type="SUPFAM" id="SSF55874">
    <property type="entry name" value="ATPase domain of HSP90 chaperone/DNA topoisomerase II/histidine kinase"/>
    <property type="match status" value="1"/>
</dbReference>
<dbReference type="Proteomes" id="UP000616608">
    <property type="component" value="Unassembled WGS sequence"/>
</dbReference>
<dbReference type="GO" id="GO:0005886">
    <property type="term" value="C:plasma membrane"/>
    <property type="evidence" value="ECO:0007669"/>
    <property type="project" value="UniProtKB-SubCell"/>
</dbReference>
<dbReference type="FunFam" id="3.30.565.10:FF:000006">
    <property type="entry name" value="Sensor histidine kinase WalK"/>
    <property type="match status" value="1"/>
</dbReference>
<protein>
    <recommendedName>
        <fullName evidence="4">Signal transduction histidine-protein kinase ArlS</fullName>
        <ecNumber evidence="3">2.7.13.3</ecNumber>
    </recommendedName>
</protein>
<dbReference type="SMART" id="SM00387">
    <property type="entry name" value="HATPase_c"/>
    <property type="match status" value="1"/>
</dbReference>
<reference evidence="16" key="1">
    <citation type="journal article" date="2014" name="Int. J. Syst. Evol. Microbiol.">
        <title>Complete genome sequence of Corynebacterium casei LMG S-19264T (=DSM 44701T), isolated from a smear-ripened cheese.</title>
        <authorList>
            <consortium name="US DOE Joint Genome Institute (JGI-PGF)"/>
            <person name="Walter F."/>
            <person name="Albersmeier A."/>
            <person name="Kalinowski J."/>
            <person name="Ruckert C."/>
        </authorList>
    </citation>
    <scope>NUCLEOTIDE SEQUENCE</scope>
    <source>
        <strain evidence="16">CGMCC 1.15760</strain>
    </source>
</reference>
<keyword evidence="8" id="KW-0547">Nucleotide-binding</keyword>
<evidence type="ECO:0000256" key="4">
    <source>
        <dbReference type="ARBA" id="ARBA00015735"/>
    </source>
</evidence>
<dbReference type="Pfam" id="PF18719">
    <property type="entry name" value="ArlS_N"/>
    <property type="match status" value="1"/>
</dbReference>
<evidence type="ECO:0000313" key="17">
    <source>
        <dbReference type="Proteomes" id="UP000616608"/>
    </source>
</evidence>
<evidence type="ECO:0000256" key="11">
    <source>
        <dbReference type="ARBA" id="ARBA00023012"/>
    </source>
</evidence>
<dbReference type="PROSITE" id="PS50109">
    <property type="entry name" value="HIS_KIN"/>
    <property type="match status" value="1"/>
</dbReference>
<evidence type="ECO:0000256" key="3">
    <source>
        <dbReference type="ARBA" id="ARBA00012438"/>
    </source>
</evidence>
<keyword evidence="7" id="KW-0808">Transferase</keyword>
<dbReference type="GO" id="GO:0004721">
    <property type="term" value="F:phosphoprotein phosphatase activity"/>
    <property type="evidence" value="ECO:0007669"/>
    <property type="project" value="TreeGrafter"/>
</dbReference>
<organism evidence="16 17">
    <name type="scientific">Lysinibacillus alkalisoli</name>
    <dbReference type="NCBI Taxonomy" id="1911548"/>
    <lineage>
        <taxon>Bacteria</taxon>
        <taxon>Bacillati</taxon>
        <taxon>Bacillota</taxon>
        <taxon>Bacilli</taxon>
        <taxon>Bacillales</taxon>
        <taxon>Bacillaceae</taxon>
        <taxon>Lysinibacillus</taxon>
    </lineage>
</organism>
<feature type="domain" description="HAMP" evidence="15">
    <location>
        <begin position="177"/>
        <end position="230"/>
    </location>
</feature>
<evidence type="ECO:0000256" key="12">
    <source>
        <dbReference type="ARBA" id="ARBA00023136"/>
    </source>
</evidence>
<feature type="transmembrane region" description="Helical" evidence="13">
    <location>
        <begin position="12"/>
        <end position="37"/>
    </location>
</feature>
<gene>
    <name evidence="16" type="primary">lisK</name>
    <name evidence="16" type="ORF">GCM10007425_05500</name>
</gene>
<dbReference type="SMART" id="SM00388">
    <property type="entry name" value="HisKA"/>
    <property type="match status" value="1"/>
</dbReference>
<comment type="subcellular location">
    <subcellularLocation>
        <location evidence="2">Cell membrane</location>
        <topology evidence="2">Multi-pass membrane protein</topology>
    </subcellularLocation>
</comment>
<dbReference type="EMBL" id="BMJT01000002">
    <property type="protein sequence ID" value="GGG14112.1"/>
    <property type="molecule type" value="Genomic_DNA"/>
</dbReference>
<dbReference type="InterPro" id="IPR003660">
    <property type="entry name" value="HAMP_dom"/>
</dbReference>
<dbReference type="Gene3D" id="6.10.340.10">
    <property type="match status" value="1"/>
</dbReference>
<evidence type="ECO:0000256" key="7">
    <source>
        <dbReference type="ARBA" id="ARBA00022679"/>
    </source>
</evidence>
<dbReference type="InterPro" id="IPR036097">
    <property type="entry name" value="HisK_dim/P_sf"/>
</dbReference>
<keyword evidence="13" id="KW-0812">Transmembrane</keyword>
<dbReference type="InterPro" id="IPR003594">
    <property type="entry name" value="HATPase_dom"/>
</dbReference>
<dbReference type="InterPro" id="IPR041610">
    <property type="entry name" value="ArlS_N"/>
</dbReference>
<evidence type="ECO:0000256" key="5">
    <source>
        <dbReference type="ARBA" id="ARBA00022475"/>
    </source>
</evidence>
<comment type="catalytic activity">
    <reaction evidence="1">
        <text>ATP + protein L-histidine = ADP + protein N-phospho-L-histidine.</text>
        <dbReference type="EC" id="2.7.13.3"/>
    </reaction>
</comment>
<evidence type="ECO:0000256" key="8">
    <source>
        <dbReference type="ARBA" id="ARBA00022741"/>
    </source>
</evidence>
<evidence type="ECO:0000256" key="9">
    <source>
        <dbReference type="ARBA" id="ARBA00022777"/>
    </source>
</evidence>
<feature type="transmembrane region" description="Helical" evidence="13">
    <location>
        <begin position="152"/>
        <end position="176"/>
    </location>
</feature>
<proteinExistence type="predicted"/>
<dbReference type="EC" id="2.7.13.3" evidence="3"/>
<dbReference type="FunFam" id="1.10.287.130:FF:000001">
    <property type="entry name" value="Two-component sensor histidine kinase"/>
    <property type="match status" value="1"/>
</dbReference>
<dbReference type="SUPFAM" id="SSF47384">
    <property type="entry name" value="Homodimeric domain of signal transducing histidine kinase"/>
    <property type="match status" value="1"/>
</dbReference>
<accession>A0A917LDJ4</accession>
<evidence type="ECO:0000256" key="2">
    <source>
        <dbReference type="ARBA" id="ARBA00004651"/>
    </source>
</evidence>
<comment type="caution">
    <text evidence="16">The sequence shown here is derived from an EMBL/GenBank/DDBJ whole genome shotgun (WGS) entry which is preliminary data.</text>
</comment>
<evidence type="ECO:0000259" key="15">
    <source>
        <dbReference type="PROSITE" id="PS50885"/>
    </source>
</evidence>
<dbReference type="AlphaFoldDB" id="A0A917LDJ4"/>
<evidence type="ECO:0000256" key="10">
    <source>
        <dbReference type="ARBA" id="ARBA00022840"/>
    </source>
</evidence>
<keyword evidence="11" id="KW-0902">Two-component regulatory system</keyword>
<dbReference type="PRINTS" id="PR00344">
    <property type="entry name" value="BCTRLSENSOR"/>
</dbReference>
<dbReference type="CDD" id="cd00082">
    <property type="entry name" value="HisKA"/>
    <property type="match status" value="1"/>
</dbReference>
<keyword evidence="6" id="KW-0597">Phosphoprotein</keyword>
<dbReference type="GO" id="GO:0016036">
    <property type="term" value="P:cellular response to phosphate starvation"/>
    <property type="evidence" value="ECO:0007669"/>
    <property type="project" value="TreeGrafter"/>
</dbReference>
<evidence type="ECO:0000256" key="13">
    <source>
        <dbReference type="SAM" id="Phobius"/>
    </source>
</evidence>
<dbReference type="PANTHER" id="PTHR45453">
    <property type="entry name" value="PHOSPHATE REGULON SENSOR PROTEIN PHOR"/>
    <property type="match status" value="1"/>
</dbReference>
<dbReference type="CDD" id="cd00075">
    <property type="entry name" value="HATPase"/>
    <property type="match status" value="1"/>
</dbReference>
<keyword evidence="5" id="KW-1003">Cell membrane</keyword>
<dbReference type="Gene3D" id="1.10.287.130">
    <property type="match status" value="1"/>
</dbReference>
<keyword evidence="13" id="KW-1133">Transmembrane helix</keyword>
<keyword evidence="17" id="KW-1185">Reference proteome</keyword>
<dbReference type="InterPro" id="IPR005467">
    <property type="entry name" value="His_kinase_dom"/>
</dbReference>